<keyword evidence="17" id="KW-1185">Reference proteome</keyword>
<dbReference type="InterPro" id="IPR012910">
    <property type="entry name" value="Plug_dom"/>
</dbReference>
<dbReference type="EMBL" id="FUYM01000023">
    <property type="protein sequence ID" value="SKC13045.1"/>
    <property type="molecule type" value="Genomic_DNA"/>
</dbReference>
<evidence type="ECO:0000256" key="7">
    <source>
        <dbReference type="ARBA" id="ARBA00023065"/>
    </source>
</evidence>
<evidence type="ECO:0000259" key="15">
    <source>
        <dbReference type="Pfam" id="PF07715"/>
    </source>
</evidence>
<keyword evidence="10 11" id="KW-0998">Cell outer membrane</keyword>
<feature type="chain" id="PRO_5012798203" evidence="13">
    <location>
        <begin position="39"/>
        <end position="748"/>
    </location>
</feature>
<dbReference type="Proteomes" id="UP000189818">
    <property type="component" value="Unassembled WGS sequence"/>
</dbReference>
<proteinExistence type="inferred from homology"/>
<dbReference type="Pfam" id="PF07715">
    <property type="entry name" value="Plug"/>
    <property type="match status" value="1"/>
</dbReference>
<dbReference type="PANTHER" id="PTHR32552">
    <property type="entry name" value="FERRICHROME IRON RECEPTOR-RELATED"/>
    <property type="match status" value="1"/>
</dbReference>
<sequence length="748" mass="81208">MDSGKAKSENGGNPMKLSAWTISLLAVAACLQSGAAFAQEANADNDGTDDIIVTATKRADGQTLQKTALAISALGAAQIESKQIRDLAGIGNSIPNVSFDSGGTFKGTANFSIRGLGVNSSIPSLEPSVGVFVDGVYQGINAGILFDTFDLEKIEILRGPQGLLFGRNVTGGAVLVSTKRPTRDFSMSLRAGIETGSNMTVAGSVSGPIAGDKLLGKLAVYYNDDGGWFTNSFNNQKYGGSRTFIIRPAVEFEPVEGLDLLLRFEHGDQKGDGAAAQNFALYSRHSFKFSNDTPAYSRSNWNQGTAEMNLDVGFGSGRITNVFGWRQFEQAARVDTDASPQPLSDSYTFTKQEQFSNELRYAGSFADIVDVTTGLFYFKQNLDYQDARRANNAPTAVYSGGIQDSHSWAWFSSADFHVFDGLTLNTGLRYSREKKKVRIASQDTPTAIGTGVTSVDIIPAGACDIVARQCVFDFRDSKSWSSWIPKVGFEWTIAPSNLLYAFWTKGVRSGGYNVRNSFQSVAPGPFEPENVNNFEMGNKLQLFDKRVTFNNAIYYQKVKGLQRSVIIANGVNGSTAAFIRNTADATIWGVESELRFNPTPELSLNASVGYTHGEYDKMFFDLTGDGIIDARDLALELPRLSPWTVSAGFSYTHPVGDLGDVTLAADYSYRDRSFYNDSNTGALNIMHMVNGSISVQSEDKRWTASLYGKNLLNKVQFGGVTPIRGLPGATLAPLEKGRVIGIDLKFQY</sequence>
<keyword evidence="13" id="KW-0732">Signal</keyword>
<evidence type="ECO:0000256" key="2">
    <source>
        <dbReference type="ARBA" id="ARBA00022448"/>
    </source>
</evidence>
<evidence type="ECO:0000256" key="6">
    <source>
        <dbReference type="ARBA" id="ARBA00023004"/>
    </source>
</evidence>
<organism evidence="16 17">
    <name type="scientific">Rhizorhabdus histidinilytica</name>
    <dbReference type="NCBI Taxonomy" id="439228"/>
    <lineage>
        <taxon>Bacteria</taxon>
        <taxon>Pseudomonadati</taxon>
        <taxon>Pseudomonadota</taxon>
        <taxon>Alphaproteobacteria</taxon>
        <taxon>Sphingomonadales</taxon>
        <taxon>Sphingomonadaceae</taxon>
        <taxon>Rhizorhabdus</taxon>
    </lineage>
</organism>
<evidence type="ECO:0000313" key="16">
    <source>
        <dbReference type="EMBL" id="SKC13045.1"/>
    </source>
</evidence>
<dbReference type="GO" id="GO:0006826">
    <property type="term" value="P:iron ion transport"/>
    <property type="evidence" value="ECO:0007669"/>
    <property type="project" value="UniProtKB-KW"/>
</dbReference>
<evidence type="ECO:0000256" key="1">
    <source>
        <dbReference type="ARBA" id="ARBA00004571"/>
    </source>
</evidence>
<evidence type="ECO:0000256" key="4">
    <source>
        <dbReference type="ARBA" id="ARBA00022496"/>
    </source>
</evidence>
<keyword evidence="8 12" id="KW-0798">TonB box</keyword>
<keyword evidence="6" id="KW-0408">Iron</keyword>
<evidence type="ECO:0000256" key="9">
    <source>
        <dbReference type="ARBA" id="ARBA00023136"/>
    </source>
</evidence>
<dbReference type="GO" id="GO:0009279">
    <property type="term" value="C:cell outer membrane"/>
    <property type="evidence" value="ECO:0007669"/>
    <property type="project" value="UniProtKB-SubCell"/>
</dbReference>
<evidence type="ECO:0000256" key="10">
    <source>
        <dbReference type="ARBA" id="ARBA00023237"/>
    </source>
</evidence>
<dbReference type="PROSITE" id="PS52016">
    <property type="entry name" value="TONB_DEPENDENT_REC_3"/>
    <property type="match status" value="1"/>
</dbReference>
<keyword evidence="5 11" id="KW-0812">Transmembrane</keyword>
<keyword evidence="4" id="KW-0410">Iron transport</keyword>
<feature type="domain" description="TonB-dependent receptor plug" evidence="15">
    <location>
        <begin position="64"/>
        <end position="173"/>
    </location>
</feature>
<gene>
    <name evidence="16" type="ORF">SAMN06295920_1236</name>
</gene>
<dbReference type="InterPro" id="IPR039426">
    <property type="entry name" value="TonB-dep_rcpt-like"/>
</dbReference>
<keyword evidence="3 11" id="KW-1134">Transmembrane beta strand</keyword>
<comment type="subcellular location">
    <subcellularLocation>
        <location evidence="1 11">Cell outer membrane</location>
        <topology evidence="1 11">Multi-pass membrane protein</topology>
    </subcellularLocation>
</comment>
<reference evidence="17" key="1">
    <citation type="submission" date="2017-02" db="EMBL/GenBank/DDBJ databases">
        <authorList>
            <person name="Varghese N."/>
            <person name="Submissions S."/>
        </authorList>
    </citation>
    <scope>NUCLEOTIDE SEQUENCE [LARGE SCALE GENOMIC DNA]</scope>
    <source>
        <strain evidence="17">UM2</strain>
    </source>
</reference>
<evidence type="ECO:0000256" key="8">
    <source>
        <dbReference type="ARBA" id="ARBA00023077"/>
    </source>
</evidence>
<evidence type="ECO:0000256" key="12">
    <source>
        <dbReference type="RuleBase" id="RU003357"/>
    </source>
</evidence>
<dbReference type="InterPro" id="IPR036942">
    <property type="entry name" value="Beta-barrel_TonB_sf"/>
</dbReference>
<dbReference type="PROSITE" id="PS51257">
    <property type="entry name" value="PROKAR_LIPOPROTEIN"/>
    <property type="match status" value="1"/>
</dbReference>
<evidence type="ECO:0000256" key="13">
    <source>
        <dbReference type="SAM" id="SignalP"/>
    </source>
</evidence>
<dbReference type="Gene3D" id="2.40.170.20">
    <property type="entry name" value="TonB-dependent receptor, beta-barrel domain"/>
    <property type="match status" value="1"/>
</dbReference>
<keyword evidence="7" id="KW-0406">Ion transport</keyword>
<keyword evidence="2 11" id="KW-0813">Transport</keyword>
<dbReference type="AlphaFoldDB" id="A0A1T5GXB3"/>
<feature type="domain" description="TonB-dependent receptor-like beta-barrel" evidence="14">
    <location>
        <begin position="262"/>
        <end position="711"/>
    </location>
</feature>
<comment type="similarity">
    <text evidence="11 12">Belongs to the TonB-dependent receptor family.</text>
</comment>
<dbReference type="InterPro" id="IPR000531">
    <property type="entry name" value="Beta-barrel_TonB"/>
</dbReference>
<evidence type="ECO:0000256" key="3">
    <source>
        <dbReference type="ARBA" id="ARBA00022452"/>
    </source>
</evidence>
<dbReference type="Pfam" id="PF00593">
    <property type="entry name" value="TonB_dep_Rec_b-barrel"/>
    <property type="match status" value="1"/>
</dbReference>
<accession>A0A1T5GXB3</accession>
<feature type="signal peptide" evidence="13">
    <location>
        <begin position="1"/>
        <end position="38"/>
    </location>
</feature>
<name>A0A1T5GXB3_9SPHN</name>
<dbReference type="PANTHER" id="PTHR32552:SF81">
    <property type="entry name" value="TONB-DEPENDENT OUTER MEMBRANE RECEPTOR"/>
    <property type="match status" value="1"/>
</dbReference>
<evidence type="ECO:0000256" key="11">
    <source>
        <dbReference type="PROSITE-ProRule" id="PRU01360"/>
    </source>
</evidence>
<evidence type="ECO:0000259" key="14">
    <source>
        <dbReference type="Pfam" id="PF00593"/>
    </source>
</evidence>
<evidence type="ECO:0000256" key="5">
    <source>
        <dbReference type="ARBA" id="ARBA00022692"/>
    </source>
</evidence>
<dbReference type="STRING" id="439228.SAMN06295920_1236"/>
<dbReference type="SUPFAM" id="SSF56935">
    <property type="entry name" value="Porins"/>
    <property type="match status" value="1"/>
</dbReference>
<protein>
    <submittedName>
        <fullName evidence="16">Iron complex outermembrane recepter protein</fullName>
    </submittedName>
</protein>
<keyword evidence="9 11" id="KW-0472">Membrane</keyword>
<evidence type="ECO:0000313" key="17">
    <source>
        <dbReference type="Proteomes" id="UP000189818"/>
    </source>
</evidence>
<dbReference type="OrthoDB" id="7618183at2"/>